<dbReference type="Pfam" id="PF01145">
    <property type="entry name" value="Band_7"/>
    <property type="match status" value="1"/>
</dbReference>
<accession>W4Q7F9</accession>
<gene>
    <name evidence="4" type="ORF">JCM9140_4074</name>
</gene>
<proteinExistence type="inferred from homology"/>
<keyword evidence="2" id="KW-0472">Membrane</keyword>
<evidence type="ECO:0000256" key="2">
    <source>
        <dbReference type="RuleBase" id="RU364113"/>
    </source>
</evidence>
<reference evidence="4" key="1">
    <citation type="journal article" date="2014" name="Genome Announc.">
        <title>Draft Genome Sequences of Three Alkaliphilic Bacillus Strains, Bacillus wakoensis JCM 9140T, Bacillus akibai JCM 9157T, and Bacillus hemicellulosilyticus JCM 9152T.</title>
        <authorList>
            <person name="Yuki M."/>
            <person name="Oshima K."/>
            <person name="Suda W."/>
            <person name="Oshida Y."/>
            <person name="Kitamura K."/>
            <person name="Iida T."/>
            <person name="Hattori M."/>
            <person name="Ohkuma M."/>
        </authorList>
    </citation>
    <scope>NUCLEOTIDE SEQUENCE [LARGE SCALE GENOMIC DNA]</scope>
    <source>
        <strain evidence="4">JCM 9140</strain>
    </source>
</reference>
<comment type="subcellular location">
    <subcellularLocation>
        <location evidence="2">Membrane</location>
    </subcellularLocation>
</comment>
<protein>
    <recommendedName>
        <fullName evidence="2">Protein HflK</fullName>
    </recommendedName>
</protein>
<keyword evidence="2" id="KW-0812">Transmembrane</keyword>
<dbReference type="SMART" id="SM00244">
    <property type="entry name" value="PHB"/>
    <property type="match status" value="1"/>
</dbReference>
<feature type="transmembrane region" description="Helical" evidence="2">
    <location>
        <begin position="49"/>
        <end position="73"/>
    </location>
</feature>
<keyword evidence="2" id="KW-1133">Transmembrane helix</keyword>
<dbReference type="PANTHER" id="PTHR42911:SF2">
    <property type="entry name" value="PROHIBITIN FAMILY PROTEIN"/>
    <property type="match status" value="1"/>
</dbReference>
<keyword evidence="5" id="KW-1185">Reference proteome</keyword>
<dbReference type="EMBL" id="BAUT01000071">
    <property type="protein sequence ID" value="GAE27907.1"/>
    <property type="molecule type" value="Genomic_DNA"/>
</dbReference>
<dbReference type="Gene3D" id="3.30.479.30">
    <property type="entry name" value="Band 7 domain"/>
    <property type="match status" value="1"/>
</dbReference>
<dbReference type="AlphaFoldDB" id="W4Q7F9"/>
<comment type="similarity">
    <text evidence="1 2">Belongs to the band 7/mec-2 family. HflK subfamily.</text>
</comment>
<evidence type="ECO:0000313" key="4">
    <source>
        <dbReference type="EMBL" id="GAE27907.1"/>
    </source>
</evidence>
<name>W4Q7F9_9BACI</name>
<dbReference type="InterPro" id="IPR036013">
    <property type="entry name" value="Band_7/SPFH_dom_sf"/>
</dbReference>
<dbReference type="NCBIfam" id="TIGR01933">
    <property type="entry name" value="hflK"/>
    <property type="match status" value="1"/>
</dbReference>
<evidence type="ECO:0000259" key="3">
    <source>
        <dbReference type="SMART" id="SM00244"/>
    </source>
</evidence>
<comment type="caution">
    <text evidence="4">The sequence shown here is derived from an EMBL/GenBank/DDBJ whole genome shotgun (WGS) entry which is preliminary data.</text>
</comment>
<sequence length="359" mass="41059">MEKAHNLHILYYNEKEWDSLKRCETDLLKGSYTIIEHLGRNDEMTVKQLIVSFVSLIGVAILALFLATGWYIVDESEQAALITFGKVDETITEPGLKFKMPWPIQRVEILSRGTYNLQVGYKEEDGEVVEFTREAKMITGDENILFADLAVQWRITDPEQYLYSSVDAREVLYNATSSALRTVIGSTTIDDVLTDKRPEVEAQVFENLIELLEIYQIGISIQDVKLQDVELPTEEVRRAFIEVTDAREERLTKINEATRYRNQQMNEVEGEKDAIISRAEGTRAERIERARGDVARFDALYNEYVVNPDVTRQRLVLETLENVLPDTEIYIMDSNSDTVSYLPIRPLERGQSSAEGGSN</sequence>
<dbReference type="GO" id="GO:0016020">
    <property type="term" value="C:membrane"/>
    <property type="evidence" value="ECO:0007669"/>
    <property type="project" value="UniProtKB-SubCell"/>
</dbReference>
<comment type="function">
    <text evidence="2">HflC and HflK could encode or regulate a protease.</text>
</comment>
<dbReference type="PANTHER" id="PTHR42911">
    <property type="entry name" value="MODULATOR OF FTSH PROTEASE HFLC"/>
    <property type="match status" value="1"/>
</dbReference>
<feature type="domain" description="Band 7" evidence="3">
    <location>
        <begin position="68"/>
        <end position="244"/>
    </location>
</feature>
<comment type="subunit">
    <text evidence="2">HflC and HflK may interact to form a multimeric complex.</text>
</comment>
<dbReference type="InterPro" id="IPR010201">
    <property type="entry name" value="HflK"/>
</dbReference>
<organism evidence="4 5">
    <name type="scientific">Halalkalibacter wakoensis JCM 9140</name>
    <dbReference type="NCBI Taxonomy" id="1236970"/>
    <lineage>
        <taxon>Bacteria</taxon>
        <taxon>Bacillati</taxon>
        <taxon>Bacillota</taxon>
        <taxon>Bacilli</taxon>
        <taxon>Bacillales</taxon>
        <taxon>Bacillaceae</taxon>
        <taxon>Halalkalibacter</taxon>
    </lineage>
</organism>
<dbReference type="STRING" id="1236970.JCM9140_4074"/>
<dbReference type="CDD" id="cd03404">
    <property type="entry name" value="SPFH_HflK"/>
    <property type="match status" value="1"/>
</dbReference>
<dbReference type="Proteomes" id="UP000018890">
    <property type="component" value="Unassembled WGS sequence"/>
</dbReference>
<evidence type="ECO:0000256" key="1">
    <source>
        <dbReference type="ARBA" id="ARBA00006971"/>
    </source>
</evidence>
<dbReference type="SUPFAM" id="SSF117892">
    <property type="entry name" value="Band 7/SPFH domain"/>
    <property type="match status" value="1"/>
</dbReference>
<dbReference type="InterPro" id="IPR001107">
    <property type="entry name" value="Band_7"/>
</dbReference>
<evidence type="ECO:0000313" key="5">
    <source>
        <dbReference type="Proteomes" id="UP000018890"/>
    </source>
</evidence>